<organism evidence="5 6">
    <name type="scientific">Dactylosporangium fulvum</name>
    <dbReference type="NCBI Taxonomy" id="53359"/>
    <lineage>
        <taxon>Bacteria</taxon>
        <taxon>Bacillati</taxon>
        <taxon>Actinomycetota</taxon>
        <taxon>Actinomycetes</taxon>
        <taxon>Micromonosporales</taxon>
        <taxon>Micromonosporaceae</taxon>
        <taxon>Dactylosporangium</taxon>
    </lineage>
</organism>
<dbReference type="Pfam" id="PF02771">
    <property type="entry name" value="Acyl-CoA_dh_N"/>
    <property type="match status" value="1"/>
</dbReference>
<dbReference type="InterPro" id="IPR009100">
    <property type="entry name" value="AcylCoA_DH/oxidase_NM_dom_sf"/>
</dbReference>
<evidence type="ECO:0000259" key="4">
    <source>
        <dbReference type="Pfam" id="PF08028"/>
    </source>
</evidence>
<dbReference type="SUPFAM" id="SSF47203">
    <property type="entry name" value="Acyl-CoA dehydrogenase C-terminal domain-like"/>
    <property type="match status" value="1"/>
</dbReference>
<dbReference type="CDD" id="cd01159">
    <property type="entry name" value="NcnH"/>
    <property type="match status" value="1"/>
</dbReference>
<protein>
    <submittedName>
        <fullName evidence="5">Flavin-dependent monooxygenase</fullName>
    </submittedName>
</protein>
<dbReference type="PIRSF" id="PIRSF016578">
    <property type="entry name" value="HsaA"/>
    <property type="match status" value="1"/>
</dbReference>
<dbReference type="Proteomes" id="UP001059617">
    <property type="component" value="Chromosome"/>
</dbReference>
<evidence type="ECO:0000313" key="5">
    <source>
        <dbReference type="EMBL" id="UWP80080.1"/>
    </source>
</evidence>
<dbReference type="SUPFAM" id="SSF56645">
    <property type="entry name" value="Acyl-CoA dehydrogenase NM domain-like"/>
    <property type="match status" value="1"/>
</dbReference>
<sequence length="380" mass="41403">MNPEDLLDKARAMAPTLRERAFAAEQARRIPEETIAELKSAGLFRTLQPAAYGGLEVDPRVFMEAAMIIGSACPSTGWVFAVVGVHNWQVGLMPRQAQEEVWGTDQDVLISSSYTPRGQVEIVDGGYRLSGRWSFSSGSDHCTWVIVGGAATEPDGTVRRLCFLLPRTDYTVEDVWHVAGLRGTGSNDVVVDNAFVPEHRTHAFTSGSETSTSPIFALPFGAVFSWGITAPLLGAAQGALDEHIAWTAERTRISKGSRVAEEPFSQARVAEAAAELDGARLQMMRDLGEMIDLARDGKEIPLELRVRCRLDQVRATQLAASAVDRVFTNSGGRALHERNPIQRAWRDIHAGSLHNSNVAEPILMAYGAMKFGLSLAEQGF</sequence>
<gene>
    <name evidence="5" type="ORF">Dfulv_33630</name>
</gene>
<dbReference type="InterPro" id="IPR046373">
    <property type="entry name" value="Acyl-CoA_Oxase/DH_mid-dom_sf"/>
</dbReference>
<accession>A0ABY5VRB8</accession>
<keyword evidence="5" id="KW-0503">Monooxygenase</keyword>
<dbReference type="Pfam" id="PF08028">
    <property type="entry name" value="Acyl-CoA_dh_2"/>
    <property type="match status" value="1"/>
</dbReference>
<comment type="similarity">
    <text evidence="2">Belongs to the HpaH/HsaA monooxygenase family.</text>
</comment>
<evidence type="ECO:0000259" key="3">
    <source>
        <dbReference type="Pfam" id="PF02771"/>
    </source>
</evidence>
<dbReference type="GO" id="GO:0004497">
    <property type="term" value="F:monooxygenase activity"/>
    <property type="evidence" value="ECO:0007669"/>
    <property type="project" value="UniProtKB-KW"/>
</dbReference>
<dbReference type="PANTHER" id="PTHR48083">
    <property type="entry name" value="MEDIUM-CHAIN SPECIFIC ACYL-COA DEHYDROGENASE, MITOCHONDRIAL-RELATED"/>
    <property type="match status" value="1"/>
</dbReference>
<name>A0ABY5VRB8_9ACTN</name>
<dbReference type="Gene3D" id="1.20.140.10">
    <property type="entry name" value="Butyryl-CoA Dehydrogenase, subunit A, domain 3"/>
    <property type="match status" value="1"/>
</dbReference>
<reference evidence="5" key="2">
    <citation type="submission" date="2022-09" db="EMBL/GenBank/DDBJ databases">
        <title>Biosynthetic gene clusters of Dactylosporangioum fulvum.</title>
        <authorList>
            <person name="Caradec T."/>
        </authorList>
    </citation>
    <scope>NUCLEOTIDE SEQUENCE</scope>
    <source>
        <strain evidence="5">NRRL B-16292</strain>
    </source>
</reference>
<dbReference type="InterPro" id="IPR054617">
    <property type="entry name" value="HsaA"/>
</dbReference>
<dbReference type="PANTHER" id="PTHR48083:SF19">
    <property type="entry name" value="FLAVIN-DEPENDENT MONOOXYGENASE, OXYGENASE SUBUNIT HSAA"/>
    <property type="match status" value="1"/>
</dbReference>
<feature type="domain" description="Acyl-CoA dehydrogenase/oxidase N-terminal" evidence="3">
    <location>
        <begin position="10"/>
        <end position="86"/>
    </location>
</feature>
<dbReference type="RefSeq" id="WP_259857838.1">
    <property type="nucleotide sequence ID" value="NZ_BAAAST010000016.1"/>
</dbReference>
<dbReference type="InterPro" id="IPR036250">
    <property type="entry name" value="AcylCo_DH-like_C"/>
</dbReference>
<evidence type="ECO:0000256" key="2">
    <source>
        <dbReference type="ARBA" id="ARBA00049661"/>
    </source>
</evidence>
<proteinExistence type="inferred from homology"/>
<dbReference type="Gene3D" id="1.10.540.10">
    <property type="entry name" value="Acyl-CoA dehydrogenase/oxidase, N-terminal domain"/>
    <property type="match status" value="1"/>
</dbReference>
<keyword evidence="6" id="KW-1185">Reference proteome</keyword>
<dbReference type="InterPro" id="IPR050741">
    <property type="entry name" value="Acyl-CoA_dehydrogenase"/>
</dbReference>
<keyword evidence="1" id="KW-0560">Oxidoreductase</keyword>
<dbReference type="InterPro" id="IPR013107">
    <property type="entry name" value="Acyl-CoA_DH_C"/>
</dbReference>
<feature type="domain" description="Acyl-CoA dehydrogenase C-terminal" evidence="4">
    <location>
        <begin position="227"/>
        <end position="355"/>
    </location>
</feature>
<dbReference type="Gene3D" id="2.40.110.10">
    <property type="entry name" value="Butyryl-CoA Dehydrogenase, subunit A, domain 2"/>
    <property type="match status" value="1"/>
</dbReference>
<reference evidence="5" key="1">
    <citation type="submission" date="2021-04" db="EMBL/GenBank/DDBJ databases">
        <authorList>
            <person name="Hartkoorn R.C."/>
            <person name="Beaudoing E."/>
            <person name="Hot D."/>
        </authorList>
    </citation>
    <scope>NUCLEOTIDE SEQUENCE</scope>
    <source>
        <strain evidence="5">NRRL B-16292</strain>
    </source>
</reference>
<evidence type="ECO:0000256" key="1">
    <source>
        <dbReference type="ARBA" id="ARBA00023002"/>
    </source>
</evidence>
<dbReference type="InterPro" id="IPR037069">
    <property type="entry name" value="AcylCoA_DH/ox_N_sf"/>
</dbReference>
<dbReference type="NCBIfam" id="NF045629">
    <property type="entry name" value="monooxsub_HsaA"/>
    <property type="match status" value="1"/>
</dbReference>
<evidence type="ECO:0000313" key="6">
    <source>
        <dbReference type="Proteomes" id="UP001059617"/>
    </source>
</evidence>
<dbReference type="EMBL" id="CP073720">
    <property type="protein sequence ID" value="UWP80080.1"/>
    <property type="molecule type" value="Genomic_DNA"/>
</dbReference>
<dbReference type="InterPro" id="IPR013786">
    <property type="entry name" value="AcylCoA_DH/ox_N"/>
</dbReference>